<reference evidence="1 2" key="1">
    <citation type="submission" date="2022-04" db="EMBL/GenBank/DDBJ databases">
        <title>Positive selection, recombination, and allopatry shape intraspecific diversity of widespread and dominant cyanobacteria.</title>
        <authorList>
            <person name="Wei J."/>
            <person name="Shu W."/>
            <person name="Hu C."/>
        </authorList>
    </citation>
    <scope>NUCLEOTIDE SEQUENCE [LARGE SCALE GENOMIC DNA]</scope>
    <source>
        <strain evidence="1 2">GB2-A4</strain>
    </source>
</reference>
<protein>
    <submittedName>
        <fullName evidence="1">Uncharacterized protein</fullName>
    </submittedName>
</protein>
<proteinExistence type="predicted"/>
<name>A0ABV0JHR2_9CYAN</name>
<comment type="caution">
    <text evidence="1">The sequence shown here is derived from an EMBL/GenBank/DDBJ whole genome shotgun (WGS) entry which is preliminary data.</text>
</comment>
<evidence type="ECO:0000313" key="1">
    <source>
        <dbReference type="EMBL" id="MEP0820551.1"/>
    </source>
</evidence>
<dbReference type="EMBL" id="JAMPKM010000033">
    <property type="protein sequence ID" value="MEP0820551.1"/>
    <property type="molecule type" value="Genomic_DNA"/>
</dbReference>
<organism evidence="1 2">
    <name type="scientific">Trichocoleus desertorum GB2-A4</name>
    <dbReference type="NCBI Taxonomy" id="2933944"/>
    <lineage>
        <taxon>Bacteria</taxon>
        <taxon>Bacillati</taxon>
        <taxon>Cyanobacteriota</taxon>
        <taxon>Cyanophyceae</taxon>
        <taxon>Leptolyngbyales</taxon>
        <taxon>Trichocoleusaceae</taxon>
        <taxon>Trichocoleus</taxon>
    </lineage>
</organism>
<accession>A0ABV0JHR2</accession>
<sequence>MRLPRAIASPPYDPALTPHPVSVELGRVRVNKKTIAPTSTLEGRSLTFWNLILLCLVSHYT</sequence>
<keyword evidence="2" id="KW-1185">Reference proteome</keyword>
<gene>
    <name evidence="1" type="ORF">NC998_26000</name>
</gene>
<evidence type="ECO:0000313" key="2">
    <source>
        <dbReference type="Proteomes" id="UP001464891"/>
    </source>
</evidence>
<dbReference type="RefSeq" id="WP_190437242.1">
    <property type="nucleotide sequence ID" value="NZ_JAMPKM010000033.1"/>
</dbReference>
<dbReference type="Proteomes" id="UP001464891">
    <property type="component" value="Unassembled WGS sequence"/>
</dbReference>